<dbReference type="EMBL" id="JACHIF010000009">
    <property type="protein sequence ID" value="MBB5039696.1"/>
    <property type="molecule type" value="Genomic_DNA"/>
</dbReference>
<accession>A0A7W8DSC3</accession>
<sequence>MLAIFIVILLLCFGVCQWAAGRYAQVTEDGMKERAPTAHTGAEMVKLFLAYEGVTDVEIVEHDSMASDYFDPRRRRLFLQPRVARGTSMGAWAIALHEAAHALQTEEALGDLKWRQTVIRLNRYGPIFGLLGVVGMIFLRFPPRFAVAGLVAVCVMLLLLNIGTLAVEYNANARLRKFIEKHLQRFPDAQDRLSSHLSRVALKEVGDLLRSPRYFFFSALPGSGKIRPVKPVDES</sequence>
<keyword evidence="2" id="KW-0378">Hydrolase</keyword>
<dbReference type="AlphaFoldDB" id="A0A7W8DSC3"/>
<dbReference type="PANTHER" id="PTHR36434">
    <property type="entry name" value="MEMBRANE PROTEASE YUGP-RELATED"/>
    <property type="match status" value="1"/>
</dbReference>
<keyword evidence="1" id="KW-0812">Transmembrane</keyword>
<protein>
    <submittedName>
        <fullName evidence="2">Zn-dependent membrane protease YugP</fullName>
    </submittedName>
</protein>
<dbReference type="GO" id="GO:0006508">
    <property type="term" value="P:proteolysis"/>
    <property type="evidence" value="ECO:0007669"/>
    <property type="project" value="UniProtKB-KW"/>
</dbReference>
<evidence type="ECO:0000256" key="1">
    <source>
        <dbReference type="SAM" id="Phobius"/>
    </source>
</evidence>
<dbReference type="Pfam" id="PF04298">
    <property type="entry name" value="Zn_peptidase_2"/>
    <property type="match status" value="1"/>
</dbReference>
<organism evidence="2 3">
    <name type="scientific">Prosthecobacter dejongeii</name>
    <dbReference type="NCBI Taxonomy" id="48465"/>
    <lineage>
        <taxon>Bacteria</taxon>
        <taxon>Pseudomonadati</taxon>
        <taxon>Verrucomicrobiota</taxon>
        <taxon>Verrucomicrobiia</taxon>
        <taxon>Verrucomicrobiales</taxon>
        <taxon>Verrucomicrobiaceae</taxon>
        <taxon>Prosthecobacter</taxon>
    </lineage>
</organism>
<keyword evidence="3" id="KW-1185">Reference proteome</keyword>
<keyword evidence="2" id="KW-0645">Protease</keyword>
<feature type="transmembrane region" description="Helical" evidence="1">
    <location>
        <begin position="145"/>
        <end position="167"/>
    </location>
</feature>
<evidence type="ECO:0000313" key="3">
    <source>
        <dbReference type="Proteomes" id="UP000534294"/>
    </source>
</evidence>
<dbReference type="PANTHER" id="PTHR36434:SF1">
    <property type="entry name" value="MEMBRANE PROTEASE YUGP-RELATED"/>
    <property type="match status" value="1"/>
</dbReference>
<proteinExistence type="predicted"/>
<name>A0A7W8DSC3_9BACT</name>
<keyword evidence="1" id="KW-0472">Membrane</keyword>
<keyword evidence="1" id="KW-1133">Transmembrane helix</keyword>
<dbReference type="GO" id="GO:0008233">
    <property type="term" value="F:peptidase activity"/>
    <property type="evidence" value="ECO:0007669"/>
    <property type="project" value="UniProtKB-KW"/>
</dbReference>
<dbReference type="InterPro" id="IPR007395">
    <property type="entry name" value="Zn_peptidase_2"/>
</dbReference>
<comment type="caution">
    <text evidence="2">The sequence shown here is derived from an EMBL/GenBank/DDBJ whole genome shotgun (WGS) entry which is preliminary data.</text>
</comment>
<feature type="transmembrane region" description="Helical" evidence="1">
    <location>
        <begin position="121"/>
        <end position="139"/>
    </location>
</feature>
<gene>
    <name evidence="2" type="ORF">HNQ64_003971</name>
</gene>
<evidence type="ECO:0000313" key="2">
    <source>
        <dbReference type="EMBL" id="MBB5039696.1"/>
    </source>
</evidence>
<dbReference type="RefSeq" id="WP_184211721.1">
    <property type="nucleotide sequence ID" value="NZ_JACHIF010000009.1"/>
</dbReference>
<dbReference type="Proteomes" id="UP000534294">
    <property type="component" value="Unassembled WGS sequence"/>
</dbReference>
<reference evidence="2 3" key="1">
    <citation type="submission" date="2020-08" db="EMBL/GenBank/DDBJ databases">
        <title>Genomic Encyclopedia of Type Strains, Phase IV (KMG-IV): sequencing the most valuable type-strain genomes for metagenomic binning, comparative biology and taxonomic classification.</title>
        <authorList>
            <person name="Goeker M."/>
        </authorList>
    </citation>
    <scope>NUCLEOTIDE SEQUENCE [LARGE SCALE GENOMIC DNA]</scope>
    <source>
        <strain evidence="2 3">DSM 12251</strain>
    </source>
</reference>